<dbReference type="Proteomes" id="UP001236507">
    <property type="component" value="Unassembled WGS sequence"/>
</dbReference>
<dbReference type="SMART" id="SM00347">
    <property type="entry name" value="HTH_MARR"/>
    <property type="match status" value="1"/>
</dbReference>
<dbReference type="SUPFAM" id="SSF46785">
    <property type="entry name" value="Winged helix' DNA-binding domain"/>
    <property type="match status" value="1"/>
</dbReference>
<evidence type="ECO:0000313" key="5">
    <source>
        <dbReference type="EMBL" id="MDI9861810.1"/>
    </source>
</evidence>
<keyword evidence="6" id="KW-1185">Reference proteome</keyword>
<accession>A0ABT6YE36</accession>
<dbReference type="PROSITE" id="PS01117">
    <property type="entry name" value="HTH_MARR_1"/>
    <property type="match status" value="1"/>
</dbReference>
<dbReference type="InterPro" id="IPR036388">
    <property type="entry name" value="WH-like_DNA-bd_sf"/>
</dbReference>
<reference evidence="5 6" key="1">
    <citation type="submission" date="2023-05" db="EMBL/GenBank/DDBJ databases">
        <title>Novel species of genus Flectobacillus isolated from stream in China.</title>
        <authorList>
            <person name="Lu H."/>
        </authorList>
    </citation>
    <scope>NUCLEOTIDE SEQUENCE [LARGE SCALE GENOMIC DNA]</scope>
    <source>
        <strain evidence="5 6">KCTC 42575</strain>
    </source>
</reference>
<dbReference type="InterPro" id="IPR023187">
    <property type="entry name" value="Tscrpt_reg_MarR-type_CS"/>
</dbReference>
<gene>
    <name evidence="5" type="ORF">QM524_21495</name>
</gene>
<evidence type="ECO:0000313" key="6">
    <source>
        <dbReference type="Proteomes" id="UP001236507"/>
    </source>
</evidence>
<dbReference type="PROSITE" id="PS50995">
    <property type="entry name" value="HTH_MARR_2"/>
    <property type="match status" value="1"/>
</dbReference>
<evidence type="ECO:0000259" key="4">
    <source>
        <dbReference type="PROSITE" id="PS50995"/>
    </source>
</evidence>
<evidence type="ECO:0000256" key="2">
    <source>
        <dbReference type="ARBA" id="ARBA00023125"/>
    </source>
</evidence>
<dbReference type="PRINTS" id="PR00598">
    <property type="entry name" value="HTHMARR"/>
</dbReference>
<comment type="caution">
    <text evidence="5">The sequence shown here is derived from an EMBL/GenBank/DDBJ whole genome shotgun (WGS) entry which is preliminary data.</text>
</comment>
<proteinExistence type="predicted"/>
<dbReference type="RefSeq" id="WP_095163830.1">
    <property type="nucleotide sequence ID" value="NZ_JASHIF010000022.1"/>
</dbReference>
<evidence type="ECO:0000256" key="1">
    <source>
        <dbReference type="ARBA" id="ARBA00023015"/>
    </source>
</evidence>
<evidence type="ECO:0000256" key="3">
    <source>
        <dbReference type="ARBA" id="ARBA00023163"/>
    </source>
</evidence>
<dbReference type="InterPro" id="IPR036390">
    <property type="entry name" value="WH_DNA-bd_sf"/>
</dbReference>
<dbReference type="PANTHER" id="PTHR42756:SF1">
    <property type="entry name" value="TRANSCRIPTIONAL REPRESSOR OF EMRAB OPERON"/>
    <property type="match status" value="1"/>
</dbReference>
<name>A0ABT6YE36_9BACT</name>
<dbReference type="Gene3D" id="1.10.10.10">
    <property type="entry name" value="Winged helix-like DNA-binding domain superfamily/Winged helix DNA-binding domain"/>
    <property type="match status" value="1"/>
</dbReference>
<dbReference type="Pfam" id="PF01047">
    <property type="entry name" value="MarR"/>
    <property type="match status" value="1"/>
</dbReference>
<keyword evidence="3" id="KW-0804">Transcription</keyword>
<keyword evidence="1" id="KW-0805">Transcription regulation</keyword>
<feature type="domain" description="HTH marR-type" evidence="4">
    <location>
        <begin position="5"/>
        <end position="139"/>
    </location>
</feature>
<dbReference type="EMBL" id="JASHIF010000022">
    <property type="protein sequence ID" value="MDI9861810.1"/>
    <property type="molecule type" value="Genomic_DNA"/>
</dbReference>
<dbReference type="PANTHER" id="PTHR42756">
    <property type="entry name" value="TRANSCRIPTIONAL REGULATOR, MARR"/>
    <property type="match status" value="1"/>
</dbReference>
<organism evidence="5 6">
    <name type="scientific">Flectobacillus roseus</name>
    <dbReference type="NCBI Taxonomy" id="502259"/>
    <lineage>
        <taxon>Bacteria</taxon>
        <taxon>Pseudomonadati</taxon>
        <taxon>Bacteroidota</taxon>
        <taxon>Cytophagia</taxon>
        <taxon>Cytophagales</taxon>
        <taxon>Flectobacillaceae</taxon>
        <taxon>Flectobacillus</taxon>
    </lineage>
</organism>
<sequence length="143" mass="16551">MEVQRNSFRYLFADTVKALFKQSARELANAGIQILPEQHFLLHLIASKEETIQSDLAEMIHKDKSAVMRHIDQLESMGYLIRVNDTTDRRKKHLVITEAGKDIMKQCQEVIDVVTERNLVGITEEELEVFTKVLIKLKQNSEK</sequence>
<keyword evidence="2" id="KW-0238">DNA-binding</keyword>
<dbReference type="InterPro" id="IPR000835">
    <property type="entry name" value="HTH_MarR-typ"/>
</dbReference>
<protein>
    <submittedName>
        <fullName evidence="5">MarR family transcriptional regulator</fullName>
    </submittedName>
</protein>